<gene>
    <name evidence="2" type="ORF">LC0644_1045</name>
</gene>
<organism evidence="2 3">
    <name type="scientific">Lacticaseibacillus paracasei NRIC 0644</name>
    <dbReference type="NCBI Taxonomy" id="1435038"/>
    <lineage>
        <taxon>Bacteria</taxon>
        <taxon>Bacillati</taxon>
        <taxon>Bacillota</taxon>
        <taxon>Bacilli</taxon>
        <taxon>Lactobacillales</taxon>
        <taxon>Lactobacillaceae</taxon>
        <taxon>Lacticaseibacillus</taxon>
    </lineage>
</organism>
<evidence type="ECO:0000313" key="2">
    <source>
        <dbReference type="EMBL" id="GAN36456.1"/>
    </source>
</evidence>
<feature type="compositionally biased region" description="Polar residues" evidence="1">
    <location>
        <begin position="161"/>
        <end position="170"/>
    </location>
</feature>
<feature type="region of interest" description="Disordered" evidence="1">
    <location>
        <begin position="158"/>
        <end position="181"/>
    </location>
</feature>
<dbReference type="EMBL" id="BAYM01000080">
    <property type="protein sequence ID" value="GAN36456.1"/>
    <property type="molecule type" value="Genomic_DNA"/>
</dbReference>
<dbReference type="Proteomes" id="UP000032552">
    <property type="component" value="Unassembled WGS sequence"/>
</dbReference>
<dbReference type="AlphaFoldDB" id="A0A0C9PND0"/>
<reference evidence="3" key="1">
    <citation type="submission" date="2014-05" db="EMBL/GenBank/DDBJ databases">
        <title>Whole genome sequencing of Lactobacillus casei NRIC0644.</title>
        <authorList>
            <person name="Atarashi H."/>
            <person name="Yoshida Y."/>
            <person name="Fujimura S."/>
            <person name="Tanaka N."/>
            <person name="Shiwa Y."/>
            <person name="Yoshikawa H."/>
            <person name="Okada S."/>
            <person name="Nakagawa J."/>
        </authorList>
    </citation>
    <scope>NUCLEOTIDE SEQUENCE [LARGE SCALE GENOMIC DNA]</scope>
    <source>
        <strain evidence="3">NRIC0644</strain>
    </source>
</reference>
<evidence type="ECO:0000313" key="3">
    <source>
        <dbReference type="Proteomes" id="UP000032552"/>
    </source>
</evidence>
<name>A0A0C9PND0_LACPA</name>
<sequence>MTFNMTTDYSKNEEQSFEPLPTDSYEALIENVQERATKNGAESLQIKLRIRNDLDMALPNTNGKYHNRAVLMDNWKRKATNQYDMQGLQYVLEAAQIPEGTAINSMDDFARALALKPVQVYIKKTTNTYEGKTTEINQIAPWNFSQTKYPQVNHKWKEAPATSSMQNSGQPIDVSGDDLPF</sequence>
<feature type="region of interest" description="Disordered" evidence="1">
    <location>
        <begin position="1"/>
        <end position="20"/>
    </location>
</feature>
<dbReference type="RefSeq" id="WP_045624808.1">
    <property type="nucleotide sequence ID" value="NZ_BAYM01000080.1"/>
</dbReference>
<accession>A0A0C9PND0</accession>
<proteinExistence type="predicted"/>
<dbReference type="InterPro" id="IPR007731">
    <property type="entry name" value="DUF669"/>
</dbReference>
<dbReference type="Pfam" id="PF05037">
    <property type="entry name" value="DUF669"/>
    <property type="match status" value="1"/>
</dbReference>
<comment type="caution">
    <text evidence="2">The sequence shown here is derived from an EMBL/GenBank/DDBJ whole genome shotgun (WGS) entry which is preliminary data.</text>
</comment>
<protein>
    <submittedName>
        <fullName evidence="2">Putative single stranded binding protein</fullName>
    </submittedName>
</protein>
<evidence type="ECO:0000256" key="1">
    <source>
        <dbReference type="SAM" id="MobiDB-lite"/>
    </source>
</evidence>